<accession>A0A8S1NWM1</accession>
<gene>
    <name evidence="1" type="ORF">PPRIM_AZ9-3.1.T0940141</name>
</gene>
<comment type="caution">
    <text evidence="1">The sequence shown here is derived from an EMBL/GenBank/DDBJ whole genome shotgun (WGS) entry which is preliminary data.</text>
</comment>
<dbReference type="AlphaFoldDB" id="A0A8S1NWM1"/>
<proteinExistence type="predicted"/>
<organism evidence="1 2">
    <name type="scientific">Paramecium primaurelia</name>
    <dbReference type="NCBI Taxonomy" id="5886"/>
    <lineage>
        <taxon>Eukaryota</taxon>
        <taxon>Sar</taxon>
        <taxon>Alveolata</taxon>
        <taxon>Ciliophora</taxon>
        <taxon>Intramacronucleata</taxon>
        <taxon>Oligohymenophorea</taxon>
        <taxon>Peniculida</taxon>
        <taxon>Parameciidae</taxon>
        <taxon>Paramecium</taxon>
    </lineage>
</organism>
<keyword evidence="2" id="KW-1185">Reference proteome</keyword>
<sequence length="78" mass="9557">MASRIFKIQLTLIVVDYLVCNEIRNIIKVFHFHLQSKQELKFISSKLWQQLLYQYLKMDLMMFQLHYQSIISQISQKY</sequence>
<dbReference type="Proteomes" id="UP000688137">
    <property type="component" value="Unassembled WGS sequence"/>
</dbReference>
<evidence type="ECO:0000313" key="2">
    <source>
        <dbReference type="Proteomes" id="UP000688137"/>
    </source>
</evidence>
<reference evidence="1" key="1">
    <citation type="submission" date="2021-01" db="EMBL/GenBank/DDBJ databases">
        <authorList>
            <consortium name="Genoscope - CEA"/>
            <person name="William W."/>
        </authorList>
    </citation>
    <scope>NUCLEOTIDE SEQUENCE</scope>
</reference>
<name>A0A8S1NWM1_PARPR</name>
<evidence type="ECO:0000313" key="1">
    <source>
        <dbReference type="EMBL" id="CAD8093953.1"/>
    </source>
</evidence>
<protein>
    <submittedName>
        <fullName evidence="1">Uncharacterized protein</fullName>
    </submittedName>
</protein>
<dbReference type="EMBL" id="CAJJDM010000097">
    <property type="protein sequence ID" value="CAD8093953.1"/>
    <property type="molecule type" value="Genomic_DNA"/>
</dbReference>